<name>A0ABT9GXR5_9GAMM</name>
<dbReference type="Pfam" id="PF00497">
    <property type="entry name" value="SBP_bac_3"/>
    <property type="match status" value="1"/>
</dbReference>
<dbReference type="Proteomes" id="UP001231616">
    <property type="component" value="Unassembled WGS sequence"/>
</dbReference>
<dbReference type="SUPFAM" id="SSF53850">
    <property type="entry name" value="Periplasmic binding protein-like II"/>
    <property type="match status" value="1"/>
</dbReference>
<evidence type="ECO:0000313" key="7">
    <source>
        <dbReference type="EMBL" id="MDP4535845.1"/>
    </source>
</evidence>
<comment type="caution">
    <text evidence="7">The sequence shown here is derived from an EMBL/GenBank/DDBJ whole genome shotgun (WGS) entry which is preliminary data.</text>
</comment>
<dbReference type="Gene3D" id="3.40.190.10">
    <property type="entry name" value="Periplasmic binding protein-like II"/>
    <property type="match status" value="2"/>
</dbReference>
<dbReference type="PANTHER" id="PTHR35936">
    <property type="entry name" value="MEMBRANE-BOUND LYTIC MUREIN TRANSGLYCOSYLASE F"/>
    <property type="match status" value="1"/>
</dbReference>
<evidence type="ECO:0000256" key="4">
    <source>
        <dbReference type="RuleBase" id="RU003744"/>
    </source>
</evidence>
<feature type="chain" id="PRO_5046116645" evidence="5">
    <location>
        <begin position="24"/>
        <end position="280"/>
    </location>
</feature>
<keyword evidence="3 5" id="KW-0732">Signal</keyword>
<dbReference type="PROSITE" id="PS01039">
    <property type="entry name" value="SBP_BACTERIAL_3"/>
    <property type="match status" value="1"/>
</dbReference>
<dbReference type="EMBL" id="JAUZVZ010000007">
    <property type="protein sequence ID" value="MDP4535845.1"/>
    <property type="molecule type" value="Genomic_DNA"/>
</dbReference>
<sequence length="280" mass="31693">MKRFSFVFILPIVLMLLGCGPQVEPPVTESVDTDVDVAEVIADSQQPAEPCQLTMGFDAWEPYQYIGVGNVVTGLDVEIVHAVAEEMGCTIAMHQATWVELLNALRSGEVDFVLGASLTKDRKQFAYFSDPYREERFILYVRRYEGSMSYQNITEFVKAGHKLGIVNEYYYGDEITRLYNNDEYHAQFVGAIISEMNMARLIDEEIDGFLEDSFVGASILRRKGLDQFIEPHGINLGSSEVYVMFSQHSVSEEMVSAFNKGLQQIKADGSYQQIIQKYDH</sequence>
<dbReference type="SMART" id="SM00062">
    <property type="entry name" value="PBPb"/>
    <property type="match status" value="1"/>
</dbReference>
<feature type="domain" description="Solute-binding protein family 3/N-terminal" evidence="6">
    <location>
        <begin position="52"/>
        <end position="280"/>
    </location>
</feature>
<evidence type="ECO:0000256" key="2">
    <source>
        <dbReference type="ARBA" id="ARBA00010333"/>
    </source>
</evidence>
<evidence type="ECO:0000259" key="6">
    <source>
        <dbReference type="SMART" id="SM00062"/>
    </source>
</evidence>
<evidence type="ECO:0000256" key="1">
    <source>
        <dbReference type="ARBA" id="ARBA00004196"/>
    </source>
</evidence>
<dbReference type="PROSITE" id="PS51257">
    <property type="entry name" value="PROKAR_LIPOPROTEIN"/>
    <property type="match status" value="1"/>
</dbReference>
<dbReference type="RefSeq" id="WP_305893110.1">
    <property type="nucleotide sequence ID" value="NZ_JAUZVZ010000007.1"/>
</dbReference>
<accession>A0ABT9GXR5</accession>
<dbReference type="PANTHER" id="PTHR35936:SF19">
    <property type="entry name" value="AMINO-ACID-BINDING PROTEIN YXEM-RELATED"/>
    <property type="match status" value="1"/>
</dbReference>
<proteinExistence type="inferred from homology"/>
<gene>
    <name evidence="7" type="ORF">Q3O60_06575</name>
</gene>
<dbReference type="InterPro" id="IPR001638">
    <property type="entry name" value="Solute-binding_3/MltF_N"/>
</dbReference>
<reference evidence="7 8" key="1">
    <citation type="submission" date="2023-08" db="EMBL/GenBank/DDBJ databases">
        <authorList>
            <person name="Joshi A."/>
            <person name="Thite S."/>
        </authorList>
    </citation>
    <scope>NUCLEOTIDE SEQUENCE [LARGE SCALE GENOMIC DNA]</scope>
    <source>
        <strain evidence="7 8">AC40</strain>
    </source>
</reference>
<evidence type="ECO:0000256" key="5">
    <source>
        <dbReference type="SAM" id="SignalP"/>
    </source>
</evidence>
<comment type="similarity">
    <text evidence="2 4">Belongs to the bacterial solute-binding protein 3 family.</text>
</comment>
<evidence type="ECO:0000256" key="3">
    <source>
        <dbReference type="ARBA" id="ARBA00022729"/>
    </source>
</evidence>
<feature type="signal peptide" evidence="5">
    <location>
        <begin position="1"/>
        <end position="23"/>
    </location>
</feature>
<keyword evidence="8" id="KW-1185">Reference proteome</keyword>
<protein>
    <submittedName>
        <fullName evidence="7">Transporter substrate-binding domain-containing protein</fullName>
    </submittedName>
</protein>
<evidence type="ECO:0000313" key="8">
    <source>
        <dbReference type="Proteomes" id="UP001231616"/>
    </source>
</evidence>
<organism evidence="7 8">
    <name type="scientific">Alkalimonas collagenimarina</name>
    <dbReference type="NCBI Taxonomy" id="400390"/>
    <lineage>
        <taxon>Bacteria</taxon>
        <taxon>Pseudomonadati</taxon>
        <taxon>Pseudomonadota</taxon>
        <taxon>Gammaproteobacteria</taxon>
        <taxon>Alkalimonas</taxon>
    </lineage>
</organism>
<comment type="subcellular location">
    <subcellularLocation>
        <location evidence="1">Cell envelope</location>
    </subcellularLocation>
</comment>
<dbReference type="InterPro" id="IPR018313">
    <property type="entry name" value="SBP_3_CS"/>
</dbReference>